<dbReference type="SUPFAM" id="SSF53756">
    <property type="entry name" value="UDP-Glycosyltransferase/glycogen phosphorylase"/>
    <property type="match status" value="1"/>
</dbReference>
<proteinExistence type="inferred from homology"/>
<comment type="similarity">
    <text evidence="2">Belongs to the glycosyltransferase 28 family.</text>
</comment>
<dbReference type="Proteomes" id="UP000280307">
    <property type="component" value="Unassembled WGS sequence"/>
</dbReference>
<reference evidence="7 8" key="1">
    <citation type="submission" date="2018-12" db="EMBL/GenBank/DDBJ databases">
        <title>Genome Sequence of Candidatus Viridilinea halotolerans isolated from saline sulfide-rich spring.</title>
        <authorList>
            <person name="Grouzdev D.S."/>
            <person name="Burganskaya E.I."/>
            <person name="Krutkina M.S."/>
            <person name="Sukhacheva M.V."/>
            <person name="Gorlenko V.M."/>
        </authorList>
    </citation>
    <scope>NUCLEOTIDE SEQUENCE [LARGE SCALE GENOMIC DNA]</scope>
    <source>
        <strain evidence="7">Chok-6</strain>
    </source>
</reference>
<dbReference type="AlphaFoldDB" id="A0A426U8S7"/>
<dbReference type="Pfam" id="PF06925">
    <property type="entry name" value="MGDG_synth"/>
    <property type="match status" value="1"/>
</dbReference>
<evidence type="ECO:0000259" key="5">
    <source>
        <dbReference type="Pfam" id="PF04101"/>
    </source>
</evidence>
<evidence type="ECO:0000256" key="1">
    <source>
        <dbReference type="ARBA" id="ARBA00004370"/>
    </source>
</evidence>
<dbReference type="Pfam" id="PF04101">
    <property type="entry name" value="Glyco_tran_28_C"/>
    <property type="match status" value="1"/>
</dbReference>
<feature type="domain" description="Glycosyl transferase family 28 C-terminal" evidence="5">
    <location>
        <begin position="252"/>
        <end position="357"/>
    </location>
</feature>
<keyword evidence="3" id="KW-0328">Glycosyltransferase</keyword>
<dbReference type="PANTHER" id="PTHR43025:SF3">
    <property type="entry name" value="MONOGALACTOSYLDIACYLGLYCEROL SYNTHASE 1, CHLOROPLASTIC"/>
    <property type="match status" value="1"/>
</dbReference>
<sequence length="379" mass="41466">MPRVLLLHALVGTGHKRAAEALAIAFAQRQPGEVRVEDVLDHTSRLFREAYARSYLELTDRAPLLWGYFYTQTNADPNVAEFTNNIRKVVENVGTNDLKKLLTAFQPEIIMCTHFLPMELLVRYKRKARLSQPVYCVITDHAAHTFWTYTEIDGYFVPDEQTRDQLVVRGVSAGQISVTGIPVDPVATKTKDAAAIRAQHGLNADGPLLILFGGGLDDDQVRVIVQGLLARPLAGTLVVVAGRNATLVESLADFSSSATLHLRVYGLIDFVDDLIAISSLIITKAGGLIISEALARGVPLVVFNPIPGQEEWNADYVVSSGAGVQLRIADSVPATVVRLLNAPQMMAEMRACAQATGRPRAALDIAEQVLHDYTARRHR</sequence>
<evidence type="ECO:0000259" key="6">
    <source>
        <dbReference type="Pfam" id="PF06925"/>
    </source>
</evidence>
<keyword evidence="4" id="KW-0808">Transferase</keyword>
<feature type="domain" description="Diacylglycerol glucosyltransferase N-terminal" evidence="6">
    <location>
        <begin position="15"/>
        <end position="183"/>
    </location>
</feature>
<organism evidence="7 8">
    <name type="scientific">Candidatus Viridilinea halotolerans</name>
    <dbReference type="NCBI Taxonomy" id="2491704"/>
    <lineage>
        <taxon>Bacteria</taxon>
        <taxon>Bacillati</taxon>
        <taxon>Chloroflexota</taxon>
        <taxon>Chloroflexia</taxon>
        <taxon>Chloroflexales</taxon>
        <taxon>Chloroflexineae</taxon>
        <taxon>Oscillochloridaceae</taxon>
        <taxon>Candidatus Viridilinea</taxon>
    </lineage>
</organism>
<dbReference type="InterPro" id="IPR009695">
    <property type="entry name" value="Diacylglyc_glucosyltr_N"/>
</dbReference>
<evidence type="ECO:0000313" key="7">
    <source>
        <dbReference type="EMBL" id="RRR76731.1"/>
    </source>
</evidence>
<comment type="subcellular location">
    <subcellularLocation>
        <location evidence="1">Membrane</location>
    </subcellularLocation>
</comment>
<accession>A0A426U8S7</accession>
<evidence type="ECO:0000313" key="8">
    <source>
        <dbReference type="Proteomes" id="UP000280307"/>
    </source>
</evidence>
<dbReference type="InterPro" id="IPR050519">
    <property type="entry name" value="Glycosyltransf_28_UgtP"/>
</dbReference>
<dbReference type="GO" id="GO:0016020">
    <property type="term" value="C:membrane"/>
    <property type="evidence" value="ECO:0007669"/>
    <property type="project" value="UniProtKB-SubCell"/>
</dbReference>
<dbReference type="GO" id="GO:0009247">
    <property type="term" value="P:glycolipid biosynthetic process"/>
    <property type="evidence" value="ECO:0007669"/>
    <property type="project" value="InterPro"/>
</dbReference>
<gene>
    <name evidence="7" type="ORF">EI684_02450</name>
</gene>
<dbReference type="EMBL" id="RSAS01000102">
    <property type="protein sequence ID" value="RRR76731.1"/>
    <property type="molecule type" value="Genomic_DNA"/>
</dbReference>
<evidence type="ECO:0000256" key="2">
    <source>
        <dbReference type="ARBA" id="ARBA00006962"/>
    </source>
</evidence>
<name>A0A426U8S7_9CHLR</name>
<protein>
    <submittedName>
        <fullName evidence="7">Galactosyldiacylglycerol synthase</fullName>
    </submittedName>
</protein>
<comment type="caution">
    <text evidence="7">The sequence shown here is derived from an EMBL/GenBank/DDBJ whole genome shotgun (WGS) entry which is preliminary data.</text>
</comment>
<dbReference type="Gene3D" id="3.40.50.2000">
    <property type="entry name" value="Glycogen Phosphorylase B"/>
    <property type="match status" value="1"/>
</dbReference>
<dbReference type="PANTHER" id="PTHR43025">
    <property type="entry name" value="MONOGALACTOSYLDIACYLGLYCEROL SYNTHASE"/>
    <property type="match status" value="1"/>
</dbReference>
<dbReference type="InterPro" id="IPR007235">
    <property type="entry name" value="Glyco_trans_28_C"/>
</dbReference>
<dbReference type="GO" id="GO:0016758">
    <property type="term" value="F:hexosyltransferase activity"/>
    <property type="evidence" value="ECO:0007669"/>
    <property type="project" value="InterPro"/>
</dbReference>
<evidence type="ECO:0000256" key="4">
    <source>
        <dbReference type="ARBA" id="ARBA00022679"/>
    </source>
</evidence>
<evidence type="ECO:0000256" key="3">
    <source>
        <dbReference type="ARBA" id="ARBA00022676"/>
    </source>
</evidence>